<evidence type="ECO:0000256" key="1">
    <source>
        <dbReference type="SAM" id="MobiDB-lite"/>
    </source>
</evidence>
<name>A0ABM8QTB6_9BURK</name>
<keyword evidence="3" id="KW-1185">Reference proteome</keyword>
<dbReference type="Proteomes" id="UP000672526">
    <property type="component" value="Unassembled WGS sequence"/>
</dbReference>
<evidence type="ECO:0000313" key="3">
    <source>
        <dbReference type="Proteomes" id="UP000672526"/>
    </source>
</evidence>
<accession>A0ABM8QTB6</accession>
<gene>
    <name evidence="2" type="ORF">R69888_01295</name>
</gene>
<feature type="compositionally biased region" description="Basic and acidic residues" evidence="1">
    <location>
        <begin position="245"/>
        <end position="258"/>
    </location>
</feature>
<dbReference type="RefSeq" id="WP_211610185.1">
    <property type="nucleotide sequence ID" value="NZ_CAJNBK010000002.1"/>
</dbReference>
<feature type="region of interest" description="Disordered" evidence="1">
    <location>
        <begin position="243"/>
        <end position="269"/>
    </location>
</feature>
<protein>
    <submittedName>
        <fullName evidence="2">Uncharacterized protein</fullName>
    </submittedName>
</protein>
<dbReference type="EMBL" id="CAJNBK010000002">
    <property type="protein sequence ID" value="CAE6714235.1"/>
    <property type="molecule type" value="Genomic_DNA"/>
</dbReference>
<comment type="caution">
    <text evidence="2">The sequence shown here is derived from an EMBL/GenBank/DDBJ whole genome shotgun (WGS) entry which is preliminary data.</text>
</comment>
<sequence>MALPHKTARQDPVTRGGGISIVAMTLGDVVLRQHPEFPQLESRFTCKTLAAEITPSACKANFQNRHCMSCQGCRVGAFNAGVKARTKLEIINDKTADRHTRSEASRGLHCVRCGRSSASSDFVGNMRLVRSNTCCVSCYNREREVKIGENSKGAKPVLHCGLRPTTLVIKNADGKRKTVDIGMSTGPSEARRHAERRQFELLEIWIDGARGENAPDLLPEDLRKQAAERAAIVRAERKKKPLRIANDREAAETEDKPLKPRKSWLPPMTPEQAADYEASFEDDEPVITAPADAVEPPCADESIPLQSDDDILVLDAWAALELNPELGLAPFINWLTEDWPESHAAGMKATPATESDNLAAYSAADGDLTWAGKTIAHWSESTGMSVDVLAANMVRTGSPFAEQRTAIRPPPVAPVAPSEPVADANAQPEIIEPVVQAAAQPQRSKKWLAKQAARAEREARKAAAEKNRVRLPQTKATQGAITARGMALVAQFLNHKIQLT</sequence>
<proteinExistence type="predicted"/>
<organism evidence="2 3">
    <name type="scientific">Paraburkholderia haematera</name>
    <dbReference type="NCBI Taxonomy" id="2793077"/>
    <lineage>
        <taxon>Bacteria</taxon>
        <taxon>Pseudomonadati</taxon>
        <taxon>Pseudomonadota</taxon>
        <taxon>Betaproteobacteria</taxon>
        <taxon>Burkholderiales</taxon>
        <taxon>Burkholderiaceae</taxon>
        <taxon>Paraburkholderia</taxon>
    </lineage>
</organism>
<evidence type="ECO:0000313" key="2">
    <source>
        <dbReference type="EMBL" id="CAE6714235.1"/>
    </source>
</evidence>
<reference evidence="2 3" key="1">
    <citation type="submission" date="2021-02" db="EMBL/GenBank/DDBJ databases">
        <authorList>
            <person name="Vanwijnsberghe S."/>
        </authorList>
    </citation>
    <scope>NUCLEOTIDE SEQUENCE [LARGE SCALE GENOMIC DNA]</scope>
    <source>
        <strain evidence="2 3">LMG 31837</strain>
    </source>
</reference>